<dbReference type="GO" id="GO:0006412">
    <property type="term" value="P:translation"/>
    <property type="evidence" value="ECO:0007669"/>
    <property type="project" value="InterPro"/>
</dbReference>
<dbReference type="FunFam" id="3.30.1230.20:FF:000001">
    <property type="entry name" value="40S ribosomal protein S21"/>
    <property type="match status" value="1"/>
</dbReference>
<dbReference type="Pfam" id="PF01249">
    <property type="entry name" value="Ribosomal_S21e"/>
    <property type="match status" value="1"/>
</dbReference>
<reference evidence="11" key="1">
    <citation type="journal article" date="2017" name="bioRxiv">
        <title>Comparative analysis of the genomes of Stylophora pistillata and Acropora digitifera provides evidence for extensive differences between species of corals.</title>
        <authorList>
            <person name="Voolstra C.R."/>
            <person name="Li Y."/>
            <person name="Liew Y.J."/>
            <person name="Baumgarten S."/>
            <person name="Zoccola D."/>
            <person name="Flot J.-F."/>
            <person name="Tambutte S."/>
            <person name="Allemand D."/>
            <person name="Aranda M."/>
        </authorList>
    </citation>
    <scope>NUCLEOTIDE SEQUENCE [LARGE SCALE GENOMIC DNA]</scope>
</reference>
<keyword evidence="5" id="KW-0687">Ribonucleoprotein</keyword>
<dbReference type="STRING" id="50429.A0A2B4SGK2"/>
<dbReference type="Gene3D" id="3.30.1230.20">
    <property type="match status" value="1"/>
</dbReference>
<comment type="caution">
    <text evidence="10">The sequence shown here is derived from an EMBL/GenBank/DDBJ whole genome shotgun (WGS) entry which is preliminary data.</text>
</comment>
<dbReference type="InterPro" id="IPR001931">
    <property type="entry name" value="Ribosomal_eS21"/>
</dbReference>
<keyword evidence="4 10" id="KW-0689">Ribosomal protein</keyword>
<dbReference type="InterPro" id="IPR038579">
    <property type="entry name" value="Ribosomal_eS21_sf"/>
</dbReference>
<dbReference type="InterPro" id="IPR002110">
    <property type="entry name" value="Ankyrin_rpt"/>
</dbReference>
<sequence>MQNEAGEYVDMYTPRKCSVTNRVIVAKDHASVQLNIGQIDETGRFTGSFTTYALCGNIRQMGEADDSLTKLCIRDSIVNKRQRANPTLNLVEGKSSKRRTQREHSQNTIMRANTGGKDGHELAKRRRRRNRNGENMSDTASNSNVSSKQEKKKSSVGEQEENRRENNTNSRNCESRRYGMIVEDIYIEMDDIICEIQNGKISLDALPKLGLFPLHEAVARGLTKYAESLIGLGLQLTSETPDGLTPLEIAVMAGNFEAAALLIQHGAPVDRIRDGIPQFM</sequence>
<evidence type="ECO:0000256" key="4">
    <source>
        <dbReference type="ARBA" id="ARBA00022980"/>
    </source>
</evidence>
<dbReference type="Gene3D" id="1.25.40.20">
    <property type="entry name" value="Ankyrin repeat-containing domain"/>
    <property type="match status" value="1"/>
</dbReference>
<feature type="region of interest" description="Disordered" evidence="9">
    <location>
        <begin position="86"/>
        <end position="171"/>
    </location>
</feature>
<evidence type="ECO:0000256" key="5">
    <source>
        <dbReference type="ARBA" id="ARBA00023274"/>
    </source>
</evidence>
<dbReference type="InterPro" id="IPR036770">
    <property type="entry name" value="Ankyrin_rpt-contain_sf"/>
</dbReference>
<dbReference type="Pfam" id="PF12796">
    <property type="entry name" value="Ank_2"/>
    <property type="match status" value="1"/>
</dbReference>
<dbReference type="OrthoDB" id="2428204at2759"/>
<organism evidence="10 11">
    <name type="scientific">Stylophora pistillata</name>
    <name type="common">Smooth cauliflower coral</name>
    <dbReference type="NCBI Taxonomy" id="50429"/>
    <lineage>
        <taxon>Eukaryota</taxon>
        <taxon>Metazoa</taxon>
        <taxon>Cnidaria</taxon>
        <taxon>Anthozoa</taxon>
        <taxon>Hexacorallia</taxon>
        <taxon>Scleractinia</taxon>
        <taxon>Astrocoeniina</taxon>
        <taxon>Pocilloporidae</taxon>
        <taxon>Stylophora</taxon>
    </lineage>
</organism>
<evidence type="ECO:0000313" key="11">
    <source>
        <dbReference type="Proteomes" id="UP000225706"/>
    </source>
</evidence>
<protein>
    <recommendedName>
        <fullName evidence="6">Small ribosomal subunit protein eS21</fullName>
    </recommendedName>
    <alternativeName>
        <fullName evidence="7">40S ribosomal protein S21</fullName>
    </alternativeName>
</protein>
<dbReference type="AlphaFoldDB" id="A0A2B4SGK2"/>
<accession>A0A2B4SGK2</accession>
<dbReference type="PANTHER" id="PTHR10442">
    <property type="entry name" value="40S RIBOSOMAL PROTEIN S21"/>
    <property type="match status" value="1"/>
</dbReference>
<comment type="subcellular location">
    <subcellularLocation>
        <location evidence="2">Cytoplasm</location>
        <location evidence="2">Cytosol</location>
    </subcellularLocation>
    <subcellularLocation>
        <location evidence="1">Rough endoplasmic reticulum</location>
    </subcellularLocation>
</comment>
<feature type="compositionally biased region" description="Basic and acidic residues" evidence="9">
    <location>
        <begin position="148"/>
        <end position="166"/>
    </location>
</feature>
<comment type="similarity">
    <text evidence="3">Belongs to the eukaryotic ribosomal protein eS21 family.</text>
</comment>
<evidence type="ECO:0000256" key="7">
    <source>
        <dbReference type="ARBA" id="ARBA00035451"/>
    </source>
</evidence>
<evidence type="ECO:0000256" key="2">
    <source>
        <dbReference type="ARBA" id="ARBA00004514"/>
    </source>
</evidence>
<dbReference type="SUPFAM" id="SSF48403">
    <property type="entry name" value="Ankyrin repeat"/>
    <property type="match status" value="1"/>
</dbReference>
<dbReference type="PROSITE" id="PS50088">
    <property type="entry name" value="ANK_REPEAT"/>
    <property type="match status" value="1"/>
</dbReference>
<dbReference type="PROSITE" id="PS50297">
    <property type="entry name" value="ANK_REP_REGION"/>
    <property type="match status" value="1"/>
</dbReference>
<dbReference type="GO" id="GO:0005791">
    <property type="term" value="C:rough endoplasmic reticulum"/>
    <property type="evidence" value="ECO:0007669"/>
    <property type="project" value="UniProtKB-SubCell"/>
</dbReference>
<evidence type="ECO:0000256" key="3">
    <source>
        <dbReference type="ARBA" id="ARBA00010228"/>
    </source>
</evidence>
<feature type="repeat" description="ANK" evidence="8">
    <location>
        <begin position="242"/>
        <end position="274"/>
    </location>
</feature>
<name>A0A2B4SGK2_STYPI</name>
<dbReference type="EMBL" id="LSMT01000082">
    <property type="protein sequence ID" value="PFX28486.1"/>
    <property type="molecule type" value="Genomic_DNA"/>
</dbReference>
<evidence type="ECO:0000313" key="10">
    <source>
        <dbReference type="EMBL" id="PFX28486.1"/>
    </source>
</evidence>
<keyword evidence="8" id="KW-0040">ANK repeat</keyword>
<keyword evidence="11" id="KW-1185">Reference proteome</keyword>
<evidence type="ECO:0000256" key="6">
    <source>
        <dbReference type="ARBA" id="ARBA00035150"/>
    </source>
</evidence>
<evidence type="ECO:0000256" key="8">
    <source>
        <dbReference type="PROSITE-ProRule" id="PRU00023"/>
    </source>
</evidence>
<evidence type="ECO:0000256" key="9">
    <source>
        <dbReference type="SAM" id="MobiDB-lite"/>
    </source>
</evidence>
<dbReference type="Proteomes" id="UP000225706">
    <property type="component" value="Unassembled WGS sequence"/>
</dbReference>
<dbReference type="GO" id="GO:1990904">
    <property type="term" value="C:ribonucleoprotein complex"/>
    <property type="evidence" value="ECO:0007669"/>
    <property type="project" value="UniProtKB-KW"/>
</dbReference>
<dbReference type="GO" id="GO:0022626">
    <property type="term" value="C:cytosolic ribosome"/>
    <property type="evidence" value="ECO:0007669"/>
    <property type="project" value="UniProtKB-ARBA"/>
</dbReference>
<proteinExistence type="inferred from homology"/>
<evidence type="ECO:0000256" key="1">
    <source>
        <dbReference type="ARBA" id="ARBA00004427"/>
    </source>
</evidence>
<dbReference type="SMART" id="SM00248">
    <property type="entry name" value="ANK"/>
    <property type="match status" value="2"/>
</dbReference>
<gene>
    <name evidence="10" type="primary">rps21</name>
    <name evidence="10" type="ORF">AWC38_SpisGene6757</name>
</gene>
<dbReference type="GO" id="GO:0003735">
    <property type="term" value="F:structural constituent of ribosome"/>
    <property type="evidence" value="ECO:0007669"/>
    <property type="project" value="InterPro"/>
</dbReference>